<sequence length="195" mass="21447">MKKINFIIVITALLLAGCGDKDVFLYPSFTESGTAFVYHEGEFAESADIDVREIQDAIRDLETDGEITDVMVEGIFLDVALNATPEQPANTAAGVVSTIYITGWDNTEYILVENLEINLNAATQSVNLNQHLKKPGVDQLRSILKAIAYNSVPQGKNQIGIRIEGNTIPNSTFINAKMDVRIKVVIEYKDEVKGL</sequence>
<protein>
    <recommendedName>
        <fullName evidence="3">Lipoprotein</fullName>
    </recommendedName>
</protein>
<organism evidence="1 2">
    <name type="scientific">Natronoflexus pectinivorans</name>
    <dbReference type="NCBI Taxonomy" id="682526"/>
    <lineage>
        <taxon>Bacteria</taxon>
        <taxon>Pseudomonadati</taxon>
        <taxon>Bacteroidota</taxon>
        <taxon>Bacteroidia</taxon>
        <taxon>Marinilabiliales</taxon>
        <taxon>Marinilabiliaceae</taxon>
        <taxon>Natronoflexus</taxon>
    </lineage>
</organism>
<dbReference type="AlphaFoldDB" id="A0A4R2GDF2"/>
<keyword evidence="2" id="KW-1185">Reference proteome</keyword>
<comment type="caution">
    <text evidence="1">The sequence shown here is derived from an EMBL/GenBank/DDBJ whole genome shotgun (WGS) entry which is preliminary data.</text>
</comment>
<dbReference type="OrthoDB" id="1121333at2"/>
<name>A0A4R2GDF2_9BACT</name>
<proteinExistence type="predicted"/>
<accession>A0A4R2GDF2</accession>
<dbReference type="EMBL" id="SLWK01000013">
    <property type="protein sequence ID" value="TCO06128.1"/>
    <property type="molecule type" value="Genomic_DNA"/>
</dbReference>
<dbReference type="Proteomes" id="UP000295221">
    <property type="component" value="Unassembled WGS sequence"/>
</dbReference>
<gene>
    <name evidence="1" type="ORF">EV194_11343</name>
</gene>
<evidence type="ECO:0008006" key="3">
    <source>
        <dbReference type="Google" id="ProtNLM"/>
    </source>
</evidence>
<evidence type="ECO:0000313" key="2">
    <source>
        <dbReference type="Proteomes" id="UP000295221"/>
    </source>
</evidence>
<dbReference type="PROSITE" id="PS51257">
    <property type="entry name" value="PROKAR_LIPOPROTEIN"/>
    <property type="match status" value="1"/>
</dbReference>
<dbReference type="RefSeq" id="WP_132434725.1">
    <property type="nucleotide sequence ID" value="NZ_SLWK01000013.1"/>
</dbReference>
<evidence type="ECO:0000313" key="1">
    <source>
        <dbReference type="EMBL" id="TCO06128.1"/>
    </source>
</evidence>
<reference evidence="1 2" key="1">
    <citation type="submission" date="2019-03" db="EMBL/GenBank/DDBJ databases">
        <title>Genomic Encyclopedia of Type Strains, Phase IV (KMG-IV): sequencing the most valuable type-strain genomes for metagenomic binning, comparative biology and taxonomic classification.</title>
        <authorList>
            <person name="Goeker M."/>
        </authorList>
    </citation>
    <scope>NUCLEOTIDE SEQUENCE [LARGE SCALE GENOMIC DNA]</scope>
    <source>
        <strain evidence="1 2">DSM 24179</strain>
    </source>
</reference>